<evidence type="ECO:0000259" key="1">
    <source>
        <dbReference type="SMART" id="SM00731"/>
    </source>
</evidence>
<dbReference type="GO" id="GO:0006950">
    <property type="term" value="P:response to stress"/>
    <property type="evidence" value="ECO:0007669"/>
    <property type="project" value="UniProtKB-ARBA"/>
</dbReference>
<reference evidence="2" key="1">
    <citation type="submission" date="2022-09" db="EMBL/GenBank/DDBJ databases">
        <title>Culturomic study of gut microbiota in children with autism spectrum disorder.</title>
        <authorList>
            <person name="Efimov B.A."/>
            <person name="Chaplin A.V."/>
            <person name="Sokolova S.R."/>
            <person name="Pikina A.P."/>
            <person name="Korzhanova M."/>
            <person name="Belova V."/>
            <person name="Korostin D."/>
        </authorList>
    </citation>
    <scope>NUCLEOTIDE SEQUENCE</scope>
    <source>
        <strain evidence="2">ASD5510</strain>
    </source>
</reference>
<accession>A0A9J6QSA1</accession>
<dbReference type="SMART" id="SM00731">
    <property type="entry name" value="SprT"/>
    <property type="match status" value="1"/>
</dbReference>
<evidence type="ECO:0000313" key="3">
    <source>
        <dbReference type="Proteomes" id="UP001065549"/>
    </source>
</evidence>
<comment type="caution">
    <text evidence="2">The sequence shown here is derived from an EMBL/GenBank/DDBJ whole genome shotgun (WGS) entry which is preliminary data.</text>
</comment>
<dbReference type="Pfam" id="PF10263">
    <property type="entry name" value="SprT-like"/>
    <property type="match status" value="1"/>
</dbReference>
<name>A0A9J6QSA1_9FIRM</name>
<evidence type="ECO:0000313" key="2">
    <source>
        <dbReference type="EMBL" id="MCU7377295.1"/>
    </source>
</evidence>
<keyword evidence="3" id="KW-1185">Reference proteome</keyword>
<proteinExistence type="predicted"/>
<dbReference type="EMBL" id="JAOSHN010000001">
    <property type="protein sequence ID" value="MCU7377295.1"/>
    <property type="molecule type" value="Genomic_DNA"/>
</dbReference>
<protein>
    <submittedName>
        <fullName evidence="2">SprT-like domain-containing protein</fullName>
    </submittedName>
</protein>
<dbReference type="InterPro" id="IPR006640">
    <property type="entry name" value="SprT-like_domain"/>
</dbReference>
<dbReference type="Proteomes" id="UP001065549">
    <property type="component" value="Unassembled WGS sequence"/>
</dbReference>
<sequence>MKIHEIEKCLQEVIKECHHLNIPISKQIDPKIRINKRAKSRFAACMKDKRFQDPVFVIEIGNALLEIDEKKVRSILAHEVLHTCYGCNNHGRVWKAYAYKMNRTYGYQIKTTASYEELGLAKPDKTIRYRYVIVCKKCSKKFYRQKRSKLITNLSQYRCQCGGKLECRNLDQESEA</sequence>
<feature type="domain" description="SprT-like" evidence="1">
    <location>
        <begin position="4"/>
        <end position="168"/>
    </location>
</feature>
<dbReference type="RefSeq" id="WP_269477933.1">
    <property type="nucleotide sequence ID" value="NZ_JAJAGH010000010.1"/>
</dbReference>
<organism evidence="2 3">
    <name type="scientific">Hominibacterium faecale</name>
    <dbReference type="NCBI Taxonomy" id="2839743"/>
    <lineage>
        <taxon>Bacteria</taxon>
        <taxon>Bacillati</taxon>
        <taxon>Bacillota</taxon>
        <taxon>Clostridia</taxon>
        <taxon>Peptostreptococcales</taxon>
        <taxon>Anaerovoracaceae</taxon>
        <taxon>Hominibacterium</taxon>
    </lineage>
</organism>
<gene>
    <name evidence="2" type="ORF">OBO34_02880</name>
</gene>
<dbReference type="AlphaFoldDB" id="A0A9J6QSA1"/>